<reference evidence="1" key="1">
    <citation type="submission" date="2023-10" db="EMBL/GenBank/DDBJ databases">
        <authorList>
            <person name="Rodriguez Cubillos JULIANA M."/>
            <person name="De Vega J."/>
        </authorList>
    </citation>
    <scope>NUCLEOTIDE SEQUENCE</scope>
</reference>
<dbReference type="EMBL" id="CASHSV030000013">
    <property type="protein sequence ID" value="CAJ2637562.1"/>
    <property type="molecule type" value="Genomic_DNA"/>
</dbReference>
<keyword evidence="2" id="KW-1185">Reference proteome</keyword>
<gene>
    <name evidence="1" type="ORF">MILVUS5_LOCUS7905</name>
</gene>
<sequence>MASERVNKTDDEKNDKLKGDNNYDEWARAVKTALRAKKKFGFVDGSLKQPSDDSEDLEDWWTVNSMLVSWILNTIEPTVRSTISYMEVAKHLWDDIKERFSVGNGPRIQQLKSELADCKQRGMTILNYYGKLKMIWEELRNYEQYPTCKCSGCRCNIGAELDKKREEEKLHQFLMGLDDSTYGAVRTNILSTEPLPTLNKAYALVIQAERVRTITRTKEEKGEQVAFAVRVGKGRVESKDKDEECSNCSKTGHAADSCFELVGYPEWWGDRGRTSGRGAGRGRGGQRGAITGGRGRGGRIKANAVQIGSTSKVEQIVDADNGGLHGLSSEQWNTLLNLLSSQKEGKTIGDRVVYKEYGLEADENYKNFSEAIPWNGRSRTFSFRQVE</sequence>
<evidence type="ECO:0000313" key="2">
    <source>
        <dbReference type="Proteomes" id="UP001177021"/>
    </source>
</evidence>
<proteinExistence type="predicted"/>
<evidence type="ECO:0000313" key="1">
    <source>
        <dbReference type="EMBL" id="CAJ2637562.1"/>
    </source>
</evidence>
<accession>A0ACB0J2P2</accession>
<organism evidence="1 2">
    <name type="scientific">Trifolium pratense</name>
    <name type="common">Red clover</name>
    <dbReference type="NCBI Taxonomy" id="57577"/>
    <lineage>
        <taxon>Eukaryota</taxon>
        <taxon>Viridiplantae</taxon>
        <taxon>Streptophyta</taxon>
        <taxon>Embryophyta</taxon>
        <taxon>Tracheophyta</taxon>
        <taxon>Spermatophyta</taxon>
        <taxon>Magnoliopsida</taxon>
        <taxon>eudicotyledons</taxon>
        <taxon>Gunneridae</taxon>
        <taxon>Pentapetalae</taxon>
        <taxon>rosids</taxon>
        <taxon>fabids</taxon>
        <taxon>Fabales</taxon>
        <taxon>Fabaceae</taxon>
        <taxon>Papilionoideae</taxon>
        <taxon>50 kb inversion clade</taxon>
        <taxon>NPAAA clade</taxon>
        <taxon>Hologalegina</taxon>
        <taxon>IRL clade</taxon>
        <taxon>Trifolieae</taxon>
        <taxon>Trifolium</taxon>
    </lineage>
</organism>
<comment type="caution">
    <text evidence="1">The sequence shown here is derived from an EMBL/GenBank/DDBJ whole genome shotgun (WGS) entry which is preliminary data.</text>
</comment>
<protein>
    <submittedName>
        <fullName evidence="1">Uncharacterized protein</fullName>
    </submittedName>
</protein>
<name>A0ACB0J2P2_TRIPR</name>
<dbReference type="Proteomes" id="UP001177021">
    <property type="component" value="Unassembled WGS sequence"/>
</dbReference>